<organism evidence="1 2">
    <name type="scientific">Alishewanella longhuensis</name>
    <dbReference type="NCBI Taxonomy" id="1091037"/>
    <lineage>
        <taxon>Bacteria</taxon>
        <taxon>Pseudomonadati</taxon>
        <taxon>Pseudomonadota</taxon>
        <taxon>Gammaproteobacteria</taxon>
        <taxon>Alteromonadales</taxon>
        <taxon>Alteromonadaceae</taxon>
        <taxon>Alishewanella</taxon>
    </lineage>
</organism>
<proteinExistence type="predicted"/>
<comment type="caution">
    <text evidence="1">The sequence shown here is derived from an EMBL/GenBank/DDBJ whole genome shotgun (WGS) entry which is preliminary data.</text>
</comment>
<dbReference type="Gene3D" id="3.30.2020.10">
    <property type="entry name" value="NE0471-like N-terminal domain"/>
    <property type="match status" value="1"/>
</dbReference>
<dbReference type="InterPro" id="IPR018841">
    <property type="entry name" value="DUF2442"/>
</dbReference>
<dbReference type="RefSeq" id="WP_229833477.1">
    <property type="nucleotide sequence ID" value="NZ_BNAO01000003.1"/>
</dbReference>
<sequence>MLHIKSAKYVADYTIWLAFDDGTSGEVDLNGELHVPVFKPLKDIAIFWMVSVDPEFETVVWPTGTDLAPEFLKGLHSKQSQQTRAVQLLSENIFSGKTIVTVDTGFANEVNAKWQKLIFLSIAFTFDPLVMICICPEGLVFTQSNASPNYTDWMRNSSGMNLNSFSWP</sequence>
<keyword evidence="2" id="KW-1185">Reference proteome</keyword>
<gene>
    <name evidence="1" type="ORF">GCM10010919_14290</name>
</gene>
<evidence type="ECO:0008006" key="3">
    <source>
        <dbReference type="Google" id="ProtNLM"/>
    </source>
</evidence>
<protein>
    <recommendedName>
        <fullName evidence="3">DUF2442 domain-containing protein</fullName>
    </recommendedName>
</protein>
<dbReference type="Pfam" id="PF10387">
    <property type="entry name" value="DUF2442"/>
    <property type="match status" value="1"/>
</dbReference>
<name>A0ABQ3KYX6_9ALTE</name>
<reference evidence="2" key="1">
    <citation type="journal article" date="2019" name="Int. J. Syst. Evol. Microbiol.">
        <title>The Global Catalogue of Microorganisms (GCM) 10K type strain sequencing project: providing services to taxonomists for standard genome sequencing and annotation.</title>
        <authorList>
            <consortium name="The Broad Institute Genomics Platform"/>
            <consortium name="The Broad Institute Genome Sequencing Center for Infectious Disease"/>
            <person name="Wu L."/>
            <person name="Ma J."/>
        </authorList>
    </citation>
    <scope>NUCLEOTIDE SEQUENCE [LARGE SCALE GENOMIC DNA]</scope>
    <source>
        <strain evidence="2">CGMCC 1.7003</strain>
    </source>
</reference>
<dbReference type="Proteomes" id="UP000659697">
    <property type="component" value="Unassembled WGS sequence"/>
</dbReference>
<evidence type="ECO:0000313" key="1">
    <source>
        <dbReference type="EMBL" id="GHG66530.1"/>
    </source>
</evidence>
<dbReference type="SUPFAM" id="SSF143880">
    <property type="entry name" value="NE0471 N-terminal domain-like"/>
    <property type="match status" value="1"/>
</dbReference>
<accession>A0ABQ3KYX6</accession>
<evidence type="ECO:0000313" key="2">
    <source>
        <dbReference type="Proteomes" id="UP000659697"/>
    </source>
</evidence>
<dbReference type="InterPro" id="IPR036782">
    <property type="entry name" value="NE0471-like_N"/>
</dbReference>
<dbReference type="EMBL" id="BNAO01000003">
    <property type="protein sequence ID" value="GHG66530.1"/>
    <property type="molecule type" value="Genomic_DNA"/>
</dbReference>